<reference evidence="1 2" key="1">
    <citation type="submission" date="2019-05" db="EMBL/GenBank/DDBJ databases">
        <title>Another draft genome of Portunus trituberculatus and its Hox gene families provides insights of decapod evolution.</title>
        <authorList>
            <person name="Jeong J.-H."/>
            <person name="Song I."/>
            <person name="Kim S."/>
            <person name="Choi T."/>
            <person name="Kim D."/>
            <person name="Ryu S."/>
            <person name="Kim W."/>
        </authorList>
    </citation>
    <scope>NUCLEOTIDE SEQUENCE [LARGE SCALE GENOMIC DNA]</scope>
    <source>
        <tissue evidence="1">Muscle</tissue>
    </source>
</reference>
<dbReference type="AlphaFoldDB" id="A0A5B7F283"/>
<gene>
    <name evidence="1" type="ORF">E2C01_032828</name>
</gene>
<comment type="caution">
    <text evidence="1">The sequence shown here is derived from an EMBL/GenBank/DDBJ whole genome shotgun (WGS) entry which is preliminary data.</text>
</comment>
<proteinExistence type="predicted"/>
<keyword evidence="2" id="KW-1185">Reference proteome</keyword>
<accession>A0A5B7F283</accession>
<protein>
    <submittedName>
        <fullName evidence="1">Uncharacterized protein</fullName>
    </submittedName>
</protein>
<name>A0A5B7F283_PORTR</name>
<sequence>MEGGARIEGELNLATNISPGTQGNTFLTVVQQLVAQPVTARVYRKKAREVQKLARGLTGWVRRHTCQSAPSTARHQHVPHYELPVTTLPVFIKLQLTNHVFLTRNHHKIHICTGGCSALS</sequence>
<evidence type="ECO:0000313" key="1">
    <source>
        <dbReference type="EMBL" id="MPC39298.1"/>
    </source>
</evidence>
<organism evidence="1 2">
    <name type="scientific">Portunus trituberculatus</name>
    <name type="common">Swimming crab</name>
    <name type="synonym">Neptunus trituberculatus</name>
    <dbReference type="NCBI Taxonomy" id="210409"/>
    <lineage>
        <taxon>Eukaryota</taxon>
        <taxon>Metazoa</taxon>
        <taxon>Ecdysozoa</taxon>
        <taxon>Arthropoda</taxon>
        <taxon>Crustacea</taxon>
        <taxon>Multicrustacea</taxon>
        <taxon>Malacostraca</taxon>
        <taxon>Eumalacostraca</taxon>
        <taxon>Eucarida</taxon>
        <taxon>Decapoda</taxon>
        <taxon>Pleocyemata</taxon>
        <taxon>Brachyura</taxon>
        <taxon>Eubrachyura</taxon>
        <taxon>Portunoidea</taxon>
        <taxon>Portunidae</taxon>
        <taxon>Portuninae</taxon>
        <taxon>Portunus</taxon>
    </lineage>
</organism>
<dbReference type="Proteomes" id="UP000324222">
    <property type="component" value="Unassembled WGS sequence"/>
</dbReference>
<dbReference type="EMBL" id="VSRR010004319">
    <property type="protein sequence ID" value="MPC39298.1"/>
    <property type="molecule type" value="Genomic_DNA"/>
</dbReference>
<evidence type="ECO:0000313" key="2">
    <source>
        <dbReference type="Proteomes" id="UP000324222"/>
    </source>
</evidence>